<dbReference type="EMBL" id="AYYR01000013">
    <property type="protein sequence ID" value="KRM77145.1"/>
    <property type="molecule type" value="Genomic_DNA"/>
</dbReference>
<dbReference type="GO" id="GO:0003700">
    <property type="term" value="F:DNA-binding transcription factor activity"/>
    <property type="evidence" value="ECO:0007669"/>
    <property type="project" value="InterPro"/>
</dbReference>
<evidence type="ECO:0000313" key="3">
    <source>
        <dbReference type="Proteomes" id="UP000051845"/>
    </source>
</evidence>
<gene>
    <name evidence="2" type="ORF">FC82_GL000383</name>
</gene>
<dbReference type="STRING" id="33960.TY91_07085"/>
<dbReference type="PROSITE" id="PS50995">
    <property type="entry name" value="HTH_MARR_2"/>
    <property type="match status" value="1"/>
</dbReference>
<proteinExistence type="predicted"/>
<evidence type="ECO:0000259" key="1">
    <source>
        <dbReference type="PROSITE" id="PS50995"/>
    </source>
</evidence>
<feature type="domain" description="HTH marR-type" evidence="1">
    <location>
        <begin position="7"/>
        <end position="147"/>
    </location>
</feature>
<accession>A0A0R2BLZ5</accession>
<reference evidence="2 3" key="1">
    <citation type="journal article" date="2015" name="Genome Announc.">
        <title>Expanding the biotechnology potential of lactobacilli through comparative genomics of 213 strains and associated genera.</title>
        <authorList>
            <person name="Sun Z."/>
            <person name="Harris H.M."/>
            <person name="McCann A."/>
            <person name="Guo C."/>
            <person name="Argimon S."/>
            <person name="Zhang W."/>
            <person name="Yang X."/>
            <person name="Jeffery I.B."/>
            <person name="Cooney J.C."/>
            <person name="Kagawa T.F."/>
            <person name="Liu W."/>
            <person name="Song Y."/>
            <person name="Salvetti E."/>
            <person name="Wrobel A."/>
            <person name="Rasinkangas P."/>
            <person name="Parkhill J."/>
            <person name="Rea M.C."/>
            <person name="O'Sullivan O."/>
            <person name="Ritari J."/>
            <person name="Douillard F.P."/>
            <person name="Paul Ross R."/>
            <person name="Yang R."/>
            <person name="Briner A.E."/>
            <person name="Felis G.E."/>
            <person name="de Vos W.M."/>
            <person name="Barrangou R."/>
            <person name="Klaenhammer T.R."/>
            <person name="Caufield P.W."/>
            <person name="Cui Y."/>
            <person name="Zhang H."/>
            <person name="O'Toole P.W."/>
        </authorList>
    </citation>
    <scope>NUCLEOTIDE SEQUENCE [LARGE SCALE GENOMIC DNA]</scope>
    <source>
        <strain evidence="2 3">DSM 20515</strain>
    </source>
</reference>
<dbReference type="PANTHER" id="PTHR33164">
    <property type="entry name" value="TRANSCRIPTIONAL REGULATOR, MARR FAMILY"/>
    <property type="match status" value="1"/>
</dbReference>
<dbReference type="GO" id="GO:0006950">
    <property type="term" value="P:response to stress"/>
    <property type="evidence" value="ECO:0007669"/>
    <property type="project" value="TreeGrafter"/>
</dbReference>
<organism evidence="2 3">
    <name type="scientific">Secundilactobacillus collinoides DSM 20515 = JCM 1123</name>
    <dbReference type="NCBI Taxonomy" id="1423733"/>
    <lineage>
        <taxon>Bacteria</taxon>
        <taxon>Bacillati</taxon>
        <taxon>Bacillota</taxon>
        <taxon>Bacilli</taxon>
        <taxon>Lactobacillales</taxon>
        <taxon>Lactobacillaceae</taxon>
        <taxon>Secundilactobacillus</taxon>
    </lineage>
</organism>
<comment type="caution">
    <text evidence="2">The sequence shown here is derived from an EMBL/GenBank/DDBJ whole genome shotgun (WGS) entry which is preliminary data.</text>
</comment>
<dbReference type="Proteomes" id="UP000051845">
    <property type="component" value="Unassembled WGS sequence"/>
</dbReference>
<dbReference type="SMART" id="SM00347">
    <property type="entry name" value="HTH_MARR"/>
    <property type="match status" value="1"/>
</dbReference>
<dbReference type="InterPro" id="IPR039422">
    <property type="entry name" value="MarR/SlyA-like"/>
</dbReference>
<dbReference type="PANTHER" id="PTHR33164:SF43">
    <property type="entry name" value="HTH-TYPE TRANSCRIPTIONAL REPRESSOR YETL"/>
    <property type="match status" value="1"/>
</dbReference>
<dbReference type="InterPro" id="IPR036390">
    <property type="entry name" value="WH_DNA-bd_sf"/>
</dbReference>
<dbReference type="SUPFAM" id="SSF46785">
    <property type="entry name" value="Winged helix' DNA-binding domain"/>
    <property type="match status" value="1"/>
</dbReference>
<dbReference type="PATRIC" id="fig|1423733.4.peg.404"/>
<dbReference type="AlphaFoldDB" id="A0A0R2BLZ5"/>
<evidence type="ECO:0000313" key="2">
    <source>
        <dbReference type="EMBL" id="KRM77145.1"/>
    </source>
</evidence>
<name>A0A0R2BLZ5_SECCO</name>
<dbReference type="Gene3D" id="1.10.10.10">
    <property type="entry name" value="Winged helix-like DNA-binding domain superfamily/Winged helix DNA-binding domain"/>
    <property type="match status" value="1"/>
</dbReference>
<dbReference type="InterPro" id="IPR000835">
    <property type="entry name" value="HTH_MarR-typ"/>
</dbReference>
<dbReference type="InterPro" id="IPR036388">
    <property type="entry name" value="WH-like_DNA-bd_sf"/>
</dbReference>
<sequence length="152" mass="16896">MPEPFFSNNLGQQLKVLNILFEKDMNNGLKQLGITLTGTQTAVLMQLADRHPQQLTQKEVETTLRLSHPTTRGIVKRLAATGLISTTPAADDRRQIVLLLTDKGAAFLDKNTARIQSQVTHSEAKLTSQLSTEEKQTLSQLFNKMIVSLELN</sequence>
<protein>
    <recommendedName>
        <fullName evidence="1">HTH marR-type domain-containing protein</fullName>
    </recommendedName>
</protein>
<dbReference type="Pfam" id="PF12802">
    <property type="entry name" value="MarR_2"/>
    <property type="match status" value="1"/>
</dbReference>
<dbReference type="RefSeq" id="WP_054761328.1">
    <property type="nucleotide sequence ID" value="NZ_AYYR01000013.1"/>
</dbReference>